<dbReference type="Gene3D" id="6.10.250.690">
    <property type="match status" value="1"/>
</dbReference>
<dbReference type="PROSITE" id="PS51755">
    <property type="entry name" value="OMPR_PHOB"/>
    <property type="match status" value="1"/>
</dbReference>
<evidence type="ECO:0000256" key="4">
    <source>
        <dbReference type="ARBA" id="ARBA00023125"/>
    </source>
</evidence>
<dbReference type="AlphaFoldDB" id="A0A0R2NJ10"/>
<keyword evidence="6" id="KW-0804">Transcription</keyword>
<evidence type="ECO:0000313" key="11">
    <source>
        <dbReference type="EMBL" id="KRO25749.1"/>
    </source>
</evidence>
<keyword evidence="2" id="KW-0902">Two-component regulatory system</keyword>
<evidence type="ECO:0000256" key="5">
    <source>
        <dbReference type="ARBA" id="ARBA00023159"/>
    </source>
</evidence>
<evidence type="ECO:0000256" key="3">
    <source>
        <dbReference type="ARBA" id="ARBA00023015"/>
    </source>
</evidence>
<evidence type="ECO:0000256" key="8">
    <source>
        <dbReference type="PROSITE-ProRule" id="PRU01091"/>
    </source>
</evidence>
<dbReference type="Pfam" id="PF00486">
    <property type="entry name" value="Trans_reg_C"/>
    <property type="match status" value="1"/>
</dbReference>
<dbReference type="FunFam" id="1.10.10.10:FF:000018">
    <property type="entry name" value="DNA-binding response regulator ResD"/>
    <property type="match status" value="1"/>
</dbReference>
<dbReference type="InterPro" id="IPR011006">
    <property type="entry name" value="CheY-like_superfamily"/>
</dbReference>
<dbReference type="GO" id="GO:0006355">
    <property type="term" value="P:regulation of DNA-templated transcription"/>
    <property type="evidence" value="ECO:0007669"/>
    <property type="project" value="InterPro"/>
</dbReference>
<dbReference type="Gene3D" id="3.40.50.2300">
    <property type="match status" value="1"/>
</dbReference>
<evidence type="ECO:0000313" key="12">
    <source>
        <dbReference type="Proteomes" id="UP000051249"/>
    </source>
</evidence>
<sequence>MSLKVLVVDDEPAIVTLITYNLEQAGYDTIEASNGRDAVEIAQKNQIDFILMDIMLPELDGLDALKQIRKFDEYVPIVMITAKSSEIDKIMGLELGADDYLTKPFSPHELISRMKAILRRTSRNSEQVNDSKGANHNVQMGTIEFNFTRHHVTKDGQQVDLTPNEFKLFKYLYENANQVLSRDQILNAVWGFEYAGQTRIVDIHISHLRDKLEIDSKQPQLIKTVRGFGYEFNKK</sequence>
<dbReference type="EMBL" id="JQCQ01000006">
    <property type="protein sequence ID" value="KRO25749.1"/>
    <property type="molecule type" value="Genomic_DNA"/>
</dbReference>
<accession>A0A0R2NJ10</accession>
<evidence type="ECO:0000259" key="9">
    <source>
        <dbReference type="PROSITE" id="PS50110"/>
    </source>
</evidence>
<dbReference type="SUPFAM" id="SSF52172">
    <property type="entry name" value="CheY-like"/>
    <property type="match status" value="1"/>
</dbReference>
<dbReference type="SMART" id="SM00448">
    <property type="entry name" value="REC"/>
    <property type="match status" value="1"/>
</dbReference>
<feature type="domain" description="OmpR/PhoB-type" evidence="10">
    <location>
        <begin position="135"/>
        <end position="234"/>
    </location>
</feature>
<dbReference type="InterPro" id="IPR039420">
    <property type="entry name" value="WalR-like"/>
</dbReference>
<feature type="DNA-binding region" description="OmpR/PhoB-type" evidence="8">
    <location>
        <begin position="135"/>
        <end position="234"/>
    </location>
</feature>
<evidence type="ECO:0000256" key="2">
    <source>
        <dbReference type="ARBA" id="ARBA00023012"/>
    </source>
</evidence>
<dbReference type="InterPro" id="IPR036388">
    <property type="entry name" value="WH-like_DNA-bd_sf"/>
</dbReference>
<evidence type="ECO:0000259" key="10">
    <source>
        <dbReference type="PROSITE" id="PS51755"/>
    </source>
</evidence>
<protein>
    <submittedName>
        <fullName evidence="11">DNA-binding response regulator</fullName>
    </submittedName>
</protein>
<keyword evidence="1 7" id="KW-0597">Phosphoprotein</keyword>
<dbReference type="Pfam" id="PF00072">
    <property type="entry name" value="Response_reg"/>
    <property type="match status" value="1"/>
</dbReference>
<evidence type="ECO:0000256" key="6">
    <source>
        <dbReference type="ARBA" id="ARBA00023163"/>
    </source>
</evidence>
<dbReference type="FunFam" id="3.40.50.2300:FF:000001">
    <property type="entry name" value="DNA-binding response regulator PhoB"/>
    <property type="match status" value="1"/>
</dbReference>
<name>A0A0R2NJ10_9LACO</name>
<dbReference type="RefSeq" id="WP_057798341.1">
    <property type="nucleotide sequence ID" value="NZ_BJZZ01000006.1"/>
</dbReference>
<dbReference type="PANTHER" id="PTHR48111:SF73">
    <property type="entry name" value="ALKALINE PHOSPHATASE SYNTHESIS TRANSCRIPTIONAL REGULATORY PROTEIN PHOP"/>
    <property type="match status" value="1"/>
</dbReference>
<dbReference type="InterPro" id="IPR001867">
    <property type="entry name" value="OmpR/PhoB-type_DNA-bd"/>
</dbReference>
<dbReference type="OrthoDB" id="9790442at2"/>
<organism evidence="11 12">
    <name type="scientific">Pediococcus argentinicus</name>
    <dbReference type="NCBI Taxonomy" id="480391"/>
    <lineage>
        <taxon>Bacteria</taxon>
        <taxon>Bacillati</taxon>
        <taxon>Bacillota</taxon>
        <taxon>Bacilli</taxon>
        <taxon>Lactobacillales</taxon>
        <taxon>Lactobacillaceae</taxon>
        <taxon>Pediococcus</taxon>
    </lineage>
</organism>
<keyword evidence="12" id="KW-1185">Reference proteome</keyword>
<dbReference type="Gene3D" id="1.10.10.10">
    <property type="entry name" value="Winged helix-like DNA-binding domain superfamily/Winged helix DNA-binding domain"/>
    <property type="match status" value="1"/>
</dbReference>
<evidence type="ECO:0000256" key="1">
    <source>
        <dbReference type="ARBA" id="ARBA00022553"/>
    </source>
</evidence>
<dbReference type="GO" id="GO:0000976">
    <property type="term" value="F:transcription cis-regulatory region binding"/>
    <property type="evidence" value="ECO:0007669"/>
    <property type="project" value="TreeGrafter"/>
</dbReference>
<dbReference type="PANTHER" id="PTHR48111">
    <property type="entry name" value="REGULATOR OF RPOS"/>
    <property type="match status" value="1"/>
</dbReference>
<feature type="domain" description="Response regulatory" evidence="9">
    <location>
        <begin position="4"/>
        <end position="118"/>
    </location>
</feature>
<dbReference type="Proteomes" id="UP000051249">
    <property type="component" value="Unassembled WGS sequence"/>
</dbReference>
<dbReference type="PATRIC" id="fig|480391.4.peg.1537"/>
<dbReference type="CDD" id="cd00383">
    <property type="entry name" value="trans_reg_C"/>
    <property type="match status" value="1"/>
</dbReference>
<keyword evidence="3" id="KW-0805">Transcription regulation</keyword>
<dbReference type="SMART" id="SM00862">
    <property type="entry name" value="Trans_reg_C"/>
    <property type="match status" value="1"/>
</dbReference>
<feature type="modified residue" description="4-aspartylphosphate" evidence="7">
    <location>
        <position position="53"/>
    </location>
</feature>
<dbReference type="InterPro" id="IPR001789">
    <property type="entry name" value="Sig_transdc_resp-reg_receiver"/>
</dbReference>
<evidence type="ECO:0000256" key="7">
    <source>
        <dbReference type="PROSITE-ProRule" id="PRU00169"/>
    </source>
</evidence>
<reference evidence="11 12" key="1">
    <citation type="journal article" date="2015" name="Genome Announc.">
        <title>Expanding the biotechnology potential of lactobacilli through comparative genomics of 213 strains and associated genera.</title>
        <authorList>
            <person name="Sun Z."/>
            <person name="Harris H.M."/>
            <person name="McCann A."/>
            <person name="Guo C."/>
            <person name="Argimon S."/>
            <person name="Zhang W."/>
            <person name="Yang X."/>
            <person name="Jeffery I.B."/>
            <person name="Cooney J.C."/>
            <person name="Kagawa T.F."/>
            <person name="Liu W."/>
            <person name="Song Y."/>
            <person name="Salvetti E."/>
            <person name="Wrobel A."/>
            <person name="Rasinkangas P."/>
            <person name="Parkhill J."/>
            <person name="Rea M.C."/>
            <person name="O'Sullivan O."/>
            <person name="Ritari J."/>
            <person name="Douillard F.P."/>
            <person name="Paul Ross R."/>
            <person name="Yang R."/>
            <person name="Briner A.E."/>
            <person name="Felis G.E."/>
            <person name="de Vos W.M."/>
            <person name="Barrangou R."/>
            <person name="Klaenhammer T.R."/>
            <person name="Caufield P.W."/>
            <person name="Cui Y."/>
            <person name="Zhang H."/>
            <person name="O'Toole P.W."/>
        </authorList>
    </citation>
    <scope>NUCLEOTIDE SEQUENCE [LARGE SCALE GENOMIC DNA]</scope>
    <source>
        <strain evidence="11 12">DSM 23026</strain>
    </source>
</reference>
<gene>
    <name evidence="11" type="ORF">IV88_GL001512</name>
</gene>
<dbReference type="GO" id="GO:0005829">
    <property type="term" value="C:cytosol"/>
    <property type="evidence" value="ECO:0007669"/>
    <property type="project" value="TreeGrafter"/>
</dbReference>
<keyword evidence="4 8" id="KW-0238">DNA-binding</keyword>
<comment type="caution">
    <text evidence="11">The sequence shown here is derived from an EMBL/GenBank/DDBJ whole genome shotgun (WGS) entry which is preliminary data.</text>
</comment>
<proteinExistence type="predicted"/>
<dbReference type="GO" id="GO:0000156">
    <property type="term" value="F:phosphorelay response regulator activity"/>
    <property type="evidence" value="ECO:0007669"/>
    <property type="project" value="TreeGrafter"/>
</dbReference>
<dbReference type="PROSITE" id="PS50110">
    <property type="entry name" value="RESPONSE_REGULATORY"/>
    <property type="match status" value="1"/>
</dbReference>
<dbReference type="GO" id="GO:0032993">
    <property type="term" value="C:protein-DNA complex"/>
    <property type="evidence" value="ECO:0007669"/>
    <property type="project" value="TreeGrafter"/>
</dbReference>
<keyword evidence="5" id="KW-0010">Activator</keyword>